<feature type="chain" id="PRO_5025389268" evidence="1">
    <location>
        <begin position="24"/>
        <end position="374"/>
    </location>
</feature>
<dbReference type="AlphaFoldDB" id="A0A6A6XLN7"/>
<protein>
    <submittedName>
        <fullName evidence="2">Uncharacterized protein</fullName>
    </submittedName>
</protein>
<evidence type="ECO:0000313" key="3">
    <source>
        <dbReference type="Proteomes" id="UP000799757"/>
    </source>
</evidence>
<evidence type="ECO:0000256" key="1">
    <source>
        <dbReference type="SAM" id="SignalP"/>
    </source>
</evidence>
<accession>A0A6A6XLN7</accession>
<keyword evidence="3" id="KW-1185">Reference proteome</keyword>
<feature type="signal peptide" evidence="1">
    <location>
        <begin position="1"/>
        <end position="23"/>
    </location>
</feature>
<sequence length="374" mass="41340">MHSSLRLFILPLLTLSRLHVSFARRQNGFKYEALDTPQKRAVEEKALEPLAIKFTVTEQCPTATPTRPPILSIVYPSPDADPVEVTAQSQVVTSYIPEMTWCVGPPVGFIQMTANVTGPPYLNHSTEYSTIIEGTGSCETIYVPTETTICATTLTGLASKVAITECDQEITFSSECGFTLETPTLTASNFSLITPAPSVKQMMTYWMAPWQSLTGGDTPSDVDIKICTVLDNDKLECLRYQEVWEVVVVTKTVTSQRQVNLATTITGPGTLIMETIQIYITDTIETIDLSTILMLETEIETETTSRGKKLVTRLGDEQGVPASTVYLTKKVKYRSTESEEPTTTVRVISTATQYVTRTIVHPRPTLLDFIAPEF</sequence>
<gene>
    <name evidence="2" type="ORF">K505DRAFT_270238</name>
</gene>
<keyword evidence="1" id="KW-0732">Signal</keyword>
<name>A0A6A6XLN7_9PLEO</name>
<reference evidence="2" key="1">
    <citation type="journal article" date="2020" name="Stud. Mycol.">
        <title>101 Dothideomycetes genomes: a test case for predicting lifestyles and emergence of pathogens.</title>
        <authorList>
            <person name="Haridas S."/>
            <person name="Albert R."/>
            <person name="Binder M."/>
            <person name="Bloem J."/>
            <person name="Labutti K."/>
            <person name="Salamov A."/>
            <person name="Andreopoulos B."/>
            <person name="Baker S."/>
            <person name="Barry K."/>
            <person name="Bills G."/>
            <person name="Bluhm B."/>
            <person name="Cannon C."/>
            <person name="Castanera R."/>
            <person name="Culley D."/>
            <person name="Daum C."/>
            <person name="Ezra D."/>
            <person name="Gonzalez J."/>
            <person name="Henrissat B."/>
            <person name="Kuo A."/>
            <person name="Liang C."/>
            <person name="Lipzen A."/>
            <person name="Lutzoni F."/>
            <person name="Magnuson J."/>
            <person name="Mondo S."/>
            <person name="Nolan M."/>
            <person name="Ohm R."/>
            <person name="Pangilinan J."/>
            <person name="Park H.-J."/>
            <person name="Ramirez L."/>
            <person name="Alfaro M."/>
            <person name="Sun H."/>
            <person name="Tritt A."/>
            <person name="Yoshinaga Y."/>
            <person name="Zwiers L.-H."/>
            <person name="Turgeon B."/>
            <person name="Goodwin S."/>
            <person name="Spatafora J."/>
            <person name="Crous P."/>
            <person name="Grigoriev I."/>
        </authorList>
    </citation>
    <scope>NUCLEOTIDE SEQUENCE</scope>
    <source>
        <strain evidence="2">CBS 109.77</strain>
    </source>
</reference>
<dbReference type="OrthoDB" id="4121208at2759"/>
<proteinExistence type="predicted"/>
<evidence type="ECO:0000313" key="2">
    <source>
        <dbReference type="EMBL" id="KAF2797098.1"/>
    </source>
</evidence>
<dbReference type="EMBL" id="MU001815">
    <property type="protein sequence ID" value="KAF2797098.1"/>
    <property type="molecule type" value="Genomic_DNA"/>
</dbReference>
<dbReference type="Proteomes" id="UP000799757">
    <property type="component" value="Unassembled WGS sequence"/>
</dbReference>
<organism evidence="2 3">
    <name type="scientific">Melanomma pulvis-pyrius CBS 109.77</name>
    <dbReference type="NCBI Taxonomy" id="1314802"/>
    <lineage>
        <taxon>Eukaryota</taxon>
        <taxon>Fungi</taxon>
        <taxon>Dikarya</taxon>
        <taxon>Ascomycota</taxon>
        <taxon>Pezizomycotina</taxon>
        <taxon>Dothideomycetes</taxon>
        <taxon>Pleosporomycetidae</taxon>
        <taxon>Pleosporales</taxon>
        <taxon>Melanommataceae</taxon>
        <taxon>Melanomma</taxon>
    </lineage>
</organism>